<dbReference type="GO" id="GO:0016020">
    <property type="term" value="C:membrane"/>
    <property type="evidence" value="ECO:0007669"/>
    <property type="project" value="UniProtKB-SubCell"/>
</dbReference>
<feature type="transmembrane region" description="Helical" evidence="5">
    <location>
        <begin position="154"/>
        <end position="171"/>
    </location>
</feature>
<name>A0A4Z0GUM3_9BACI</name>
<evidence type="ECO:0000259" key="6">
    <source>
        <dbReference type="Pfam" id="PF12698"/>
    </source>
</evidence>
<feature type="transmembrane region" description="Helical" evidence="5">
    <location>
        <begin position="125"/>
        <end position="147"/>
    </location>
</feature>
<dbReference type="PANTHER" id="PTHR43471:SF1">
    <property type="entry name" value="ABC TRANSPORTER PERMEASE PROTEIN NOSY-RELATED"/>
    <property type="match status" value="1"/>
</dbReference>
<dbReference type="Proteomes" id="UP000297982">
    <property type="component" value="Unassembled WGS sequence"/>
</dbReference>
<keyword evidence="2 5" id="KW-0812">Transmembrane</keyword>
<keyword evidence="4 5" id="KW-0472">Membrane</keyword>
<dbReference type="STRING" id="192814.GCA_900166575_00127"/>
<feature type="domain" description="ABC-2 type transporter transmembrane" evidence="6">
    <location>
        <begin position="49"/>
        <end position="224"/>
    </location>
</feature>
<dbReference type="PANTHER" id="PTHR43471">
    <property type="entry name" value="ABC TRANSPORTER PERMEASE"/>
    <property type="match status" value="1"/>
</dbReference>
<evidence type="ECO:0000313" key="7">
    <source>
        <dbReference type="EMBL" id="TGB01391.1"/>
    </source>
</evidence>
<evidence type="ECO:0000256" key="5">
    <source>
        <dbReference type="SAM" id="Phobius"/>
    </source>
</evidence>
<dbReference type="AlphaFoldDB" id="A0A4Z0GUM3"/>
<comment type="subcellular location">
    <subcellularLocation>
        <location evidence="1">Membrane</location>
        <topology evidence="1">Multi-pass membrane protein</topology>
    </subcellularLocation>
</comment>
<reference evidence="7 8" key="1">
    <citation type="journal article" date="2003" name="Int. J. Syst. Evol. Microbiol.">
        <title>Halobacillus salinus sp. nov., isolated from a salt lake on the coast of the East Sea in Korea.</title>
        <authorList>
            <person name="Yoon J.H."/>
            <person name="Kang K.H."/>
            <person name="Park Y.H."/>
        </authorList>
    </citation>
    <scope>NUCLEOTIDE SEQUENCE [LARGE SCALE GENOMIC DNA]</scope>
    <source>
        <strain evidence="7 8">HSL-3</strain>
    </source>
</reference>
<accession>A0A4Z0GUM3</accession>
<dbReference type="EMBL" id="SRJC01000006">
    <property type="protein sequence ID" value="TGB01391.1"/>
    <property type="molecule type" value="Genomic_DNA"/>
</dbReference>
<sequence>MITSIQRIYAIFTKDFKDLTKNLYVSTTFLLPLFYAFMLGRGSGMDSAYFLPLMVNMTFATVGTYIQSAIIAEEKENGTLRGLMLSPATTLEILTGKSVLSVLCSVVVFVVSLEFFDGPMTIPSAAWIGFIIMTIFYITLGTLVGLLSKSLMESSIFILPVIFILGMGTMFRDLMDEYAWFKVVEWMPNYQFEQLFQASDTSTIVAAIGWMIGWTALVVVVTLWLYQKRSFDE</sequence>
<keyword evidence="3 5" id="KW-1133">Transmembrane helix</keyword>
<dbReference type="InterPro" id="IPR013525">
    <property type="entry name" value="ABC2_TM"/>
</dbReference>
<feature type="transmembrane region" description="Helical" evidence="5">
    <location>
        <begin position="21"/>
        <end position="38"/>
    </location>
</feature>
<evidence type="ECO:0000256" key="2">
    <source>
        <dbReference type="ARBA" id="ARBA00022692"/>
    </source>
</evidence>
<feature type="transmembrane region" description="Helical" evidence="5">
    <location>
        <begin position="50"/>
        <end position="72"/>
    </location>
</feature>
<gene>
    <name evidence="7" type="ORF">E4663_16420</name>
</gene>
<comment type="caution">
    <text evidence="7">The sequence shown here is derived from an EMBL/GenBank/DDBJ whole genome shotgun (WGS) entry which is preliminary data.</text>
</comment>
<feature type="transmembrane region" description="Helical" evidence="5">
    <location>
        <begin position="93"/>
        <end position="113"/>
    </location>
</feature>
<evidence type="ECO:0000256" key="1">
    <source>
        <dbReference type="ARBA" id="ARBA00004141"/>
    </source>
</evidence>
<keyword evidence="8" id="KW-1185">Reference proteome</keyword>
<protein>
    <submittedName>
        <fullName evidence="7">ABC transporter permease</fullName>
    </submittedName>
</protein>
<proteinExistence type="predicted"/>
<dbReference type="GO" id="GO:0140359">
    <property type="term" value="F:ABC-type transporter activity"/>
    <property type="evidence" value="ECO:0007669"/>
    <property type="project" value="InterPro"/>
</dbReference>
<feature type="transmembrane region" description="Helical" evidence="5">
    <location>
        <begin position="204"/>
        <end position="226"/>
    </location>
</feature>
<dbReference type="Pfam" id="PF12698">
    <property type="entry name" value="ABC2_membrane_3"/>
    <property type="match status" value="1"/>
</dbReference>
<evidence type="ECO:0000313" key="8">
    <source>
        <dbReference type="Proteomes" id="UP000297982"/>
    </source>
</evidence>
<evidence type="ECO:0000256" key="4">
    <source>
        <dbReference type="ARBA" id="ARBA00023136"/>
    </source>
</evidence>
<organism evidence="7 8">
    <name type="scientific">Halobacillus salinus</name>
    <dbReference type="NCBI Taxonomy" id="192814"/>
    <lineage>
        <taxon>Bacteria</taxon>
        <taxon>Bacillati</taxon>
        <taxon>Bacillota</taxon>
        <taxon>Bacilli</taxon>
        <taxon>Bacillales</taxon>
        <taxon>Bacillaceae</taxon>
        <taxon>Halobacillus</taxon>
    </lineage>
</organism>
<evidence type="ECO:0000256" key="3">
    <source>
        <dbReference type="ARBA" id="ARBA00022989"/>
    </source>
</evidence>
<dbReference type="RefSeq" id="WP_135328426.1">
    <property type="nucleotide sequence ID" value="NZ_SRJC01000006.1"/>
</dbReference>